<comment type="caution">
    <text evidence="1">The sequence shown here is derived from an EMBL/GenBank/DDBJ whole genome shotgun (WGS) entry which is preliminary data.</text>
</comment>
<protein>
    <recommendedName>
        <fullName evidence="3">Glycosyl transferase</fullName>
    </recommendedName>
</protein>
<sequence length="312" mass="37278">MKNPIMRVLTDLKNDNPYLKYLWLLSLERREKRELANFSDVECINNLYYSYVHKYPNYDNPVGFGEKMQWMKLHYRNELMPVVGDKYTVRKYLEELGHPELLNELIAVYDSIEQFEVDKLPKQFVLKATHSSGWNLVVKDKDKVNWRIWKKHMQFWLTHGIEWNGREWHYGEMTPRIVCEKYLEDKSGGLMDYKFFCFDGEPKFLQVNVDRGLSTATQNYYDLDWKLIPFGKSQPHNPNVKVECPSQFQHMIQLAKELSQPFPYVRVDFYEANDKIYFGEFTFFPCSGMPDFIPIEYDKIVGDMLKLPKANH</sequence>
<dbReference type="AlphaFoldDB" id="A0A4S2ALA2"/>
<proteinExistence type="predicted"/>
<keyword evidence="2" id="KW-1185">Reference proteome</keyword>
<dbReference type="InterPro" id="IPR029465">
    <property type="entry name" value="ATPgrasp_TupA"/>
</dbReference>
<reference evidence="1 2" key="1">
    <citation type="submission" date="2019-04" db="EMBL/GenBank/DDBJ databases">
        <title>Microbes associate with the intestines of laboratory mice.</title>
        <authorList>
            <person name="Navarre W."/>
            <person name="Wong E."/>
            <person name="Huang K."/>
            <person name="Tropini C."/>
            <person name="Ng K."/>
            <person name="Yu B."/>
        </authorList>
    </citation>
    <scope>NUCLEOTIDE SEQUENCE [LARGE SCALE GENOMIC DNA]</scope>
    <source>
        <strain evidence="1 2">NM70_E10</strain>
    </source>
</reference>
<accession>A0A4S2ALA2</accession>
<dbReference type="Pfam" id="PF14305">
    <property type="entry name" value="ATPgrasp_TupA"/>
    <property type="match status" value="1"/>
</dbReference>
<gene>
    <name evidence="1" type="ORF">E5356_11845</name>
</gene>
<dbReference type="SUPFAM" id="SSF56059">
    <property type="entry name" value="Glutathione synthetase ATP-binding domain-like"/>
    <property type="match status" value="1"/>
</dbReference>
<organism evidence="1 2">
    <name type="scientific">Bacteroides acidifaciens</name>
    <dbReference type="NCBI Taxonomy" id="85831"/>
    <lineage>
        <taxon>Bacteria</taxon>
        <taxon>Pseudomonadati</taxon>
        <taxon>Bacteroidota</taxon>
        <taxon>Bacteroidia</taxon>
        <taxon>Bacteroidales</taxon>
        <taxon>Bacteroidaceae</taxon>
        <taxon>Bacteroides</taxon>
    </lineage>
</organism>
<dbReference type="Proteomes" id="UP000305751">
    <property type="component" value="Unassembled WGS sequence"/>
</dbReference>
<dbReference type="EMBL" id="SRZA01000035">
    <property type="protein sequence ID" value="TGY01908.1"/>
    <property type="molecule type" value="Genomic_DNA"/>
</dbReference>
<evidence type="ECO:0000313" key="1">
    <source>
        <dbReference type="EMBL" id="TGY01908.1"/>
    </source>
</evidence>
<evidence type="ECO:0008006" key="3">
    <source>
        <dbReference type="Google" id="ProtNLM"/>
    </source>
</evidence>
<evidence type="ECO:0000313" key="2">
    <source>
        <dbReference type="Proteomes" id="UP000305751"/>
    </source>
</evidence>
<dbReference type="RefSeq" id="WP_136014420.1">
    <property type="nucleotide sequence ID" value="NZ_CAMTRR010000002.1"/>
</dbReference>
<name>A0A4S2ALA2_9BACE</name>